<dbReference type="PROSITE" id="PS50042">
    <property type="entry name" value="CNMP_BINDING_3"/>
    <property type="match status" value="1"/>
</dbReference>
<organism evidence="2 3">
    <name type="scientific">Clostridium thailandense</name>
    <dbReference type="NCBI Taxonomy" id="2794346"/>
    <lineage>
        <taxon>Bacteria</taxon>
        <taxon>Bacillati</taxon>
        <taxon>Bacillota</taxon>
        <taxon>Clostridia</taxon>
        <taxon>Eubacteriales</taxon>
        <taxon>Clostridiaceae</taxon>
        <taxon>Clostridium</taxon>
    </lineage>
</organism>
<protein>
    <submittedName>
        <fullName evidence="2">Crp/Fnr family transcriptional regulator</fullName>
    </submittedName>
</protein>
<dbReference type="EMBL" id="JAEEGC010000192">
    <property type="protein sequence ID" value="MBV7276650.1"/>
    <property type="molecule type" value="Genomic_DNA"/>
</dbReference>
<dbReference type="GO" id="GO:0006355">
    <property type="term" value="P:regulation of DNA-templated transcription"/>
    <property type="evidence" value="ECO:0007669"/>
    <property type="project" value="InterPro"/>
</dbReference>
<sequence>MLIDNNNSENSIYMKNAFSREEMDFLFEGAREIRTKKNTLIYEQGDILKHVYWLADGLAEVYLSNNEGMKQVMCYHYAPSIIADVSAFEEKKTILTCNAVKSCLLYKCSIDTFYDRIQSMGLMRRYLKLLVEKTQTAAIQLGSIAMEDCEERVSRYYNNQLTHQQLADLIGCTRVQVTRIINKKYKKKA</sequence>
<dbReference type="Pfam" id="PF00027">
    <property type="entry name" value="cNMP_binding"/>
    <property type="match status" value="1"/>
</dbReference>
<dbReference type="Proteomes" id="UP000694308">
    <property type="component" value="Unassembled WGS sequence"/>
</dbReference>
<dbReference type="AlphaFoldDB" id="A0A949WTS1"/>
<dbReference type="InterPro" id="IPR000595">
    <property type="entry name" value="cNMP-bd_dom"/>
</dbReference>
<dbReference type="Pfam" id="PF00325">
    <property type="entry name" value="Crp"/>
    <property type="match status" value="1"/>
</dbReference>
<evidence type="ECO:0000313" key="3">
    <source>
        <dbReference type="Proteomes" id="UP000694308"/>
    </source>
</evidence>
<dbReference type="CDD" id="cd00038">
    <property type="entry name" value="CAP_ED"/>
    <property type="match status" value="1"/>
</dbReference>
<reference evidence="2" key="1">
    <citation type="submission" date="2020-12" db="EMBL/GenBank/DDBJ databases">
        <title>Clostridium thailandense sp. nov., a novel acetogenic bacterium isolated from peat land soil in Thailand.</title>
        <authorList>
            <person name="Chaikitkaew S."/>
            <person name="Birkeland N.K."/>
        </authorList>
    </citation>
    <scope>NUCLEOTIDE SEQUENCE</scope>
    <source>
        <strain evidence="2">PL3</strain>
    </source>
</reference>
<comment type="caution">
    <text evidence="2">The sequence shown here is derived from an EMBL/GenBank/DDBJ whole genome shotgun (WGS) entry which is preliminary data.</text>
</comment>
<evidence type="ECO:0000313" key="2">
    <source>
        <dbReference type="EMBL" id="MBV7276650.1"/>
    </source>
</evidence>
<proteinExistence type="predicted"/>
<dbReference type="InterPro" id="IPR012318">
    <property type="entry name" value="HTH_CRP"/>
</dbReference>
<keyword evidence="3" id="KW-1185">Reference proteome</keyword>
<accession>A0A949WTS1</accession>
<feature type="domain" description="Cyclic nucleotide-binding" evidence="1">
    <location>
        <begin position="14"/>
        <end position="125"/>
    </location>
</feature>
<gene>
    <name evidence="2" type="ORF">I6U48_27640</name>
</gene>
<evidence type="ECO:0000259" key="1">
    <source>
        <dbReference type="PROSITE" id="PS50042"/>
    </source>
</evidence>
<dbReference type="RefSeq" id="WP_218323731.1">
    <property type="nucleotide sequence ID" value="NZ_JAEEGC010000192.1"/>
</dbReference>
<dbReference type="GO" id="GO:0003677">
    <property type="term" value="F:DNA binding"/>
    <property type="evidence" value="ECO:0007669"/>
    <property type="project" value="InterPro"/>
</dbReference>
<name>A0A949WTS1_9CLOT</name>